<organism evidence="1 2">
    <name type="scientific">Streptomyces lavenduligriseus</name>
    <dbReference type="NCBI Taxonomy" id="67315"/>
    <lineage>
        <taxon>Bacteria</taxon>
        <taxon>Bacillati</taxon>
        <taxon>Actinomycetota</taxon>
        <taxon>Actinomycetes</taxon>
        <taxon>Kitasatosporales</taxon>
        <taxon>Streptomycetaceae</taxon>
        <taxon>Streptomyces</taxon>
    </lineage>
</organism>
<evidence type="ECO:0000313" key="2">
    <source>
        <dbReference type="Proteomes" id="UP001202052"/>
    </source>
</evidence>
<protein>
    <submittedName>
        <fullName evidence="1">Uncharacterized protein</fullName>
    </submittedName>
</protein>
<comment type="caution">
    <text evidence="1">The sequence shown here is derived from an EMBL/GenBank/DDBJ whole genome shotgun (WGS) entry which is preliminary data.</text>
</comment>
<dbReference type="RefSeq" id="WP_249460013.1">
    <property type="nucleotide sequence ID" value="NZ_JAMCCK010000020.1"/>
</dbReference>
<name>A0ABT0NV97_9ACTN</name>
<dbReference type="EMBL" id="JAMCCK010000020">
    <property type="protein sequence ID" value="MCL3994717.1"/>
    <property type="molecule type" value="Genomic_DNA"/>
</dbReference>
<evidence type="ECO:0000313" key="1">
    <source>
        <dbReference type="EMBL" id="MCL3994717.1"/>
    </source>
</evidence>
<dbReference type="Proteomes" id="UP001202052">
    <property type="component" value="Unassembled WGS sequence"/>
</dbReference>
<proteinExistence type="predicted"/>
<gene>
    <name evidence="1" type="ORF">M4438_14485</name>
</gene>
<keyword evidence="2" id="KW-1185">Reference proteome</keyword>
<reference evidence="1 2" key="1">
    <citation type="submission" date="2022-05" db="EMBL/GenBank/DDBJ databases">
        <title>Genome Resource of Streptomyces lavenduligriseus GA1-1, a Strain with Broad-Spectrum Antifungal Activity against Phytopathogenic Fungi.</title>
        <authorList>
            <person name="Qi D."/>
        </authorList>
    </citation>
    <scope>NUCLEOTIDE SEQUENCE [LARGE SCALE GENOMIC DNA]</scope>
    <source>
        <strain evidence="1 2">GA1-1</strain>
    </source>
</reference>
<accession>A0ABT0NV97</accession>
<sequence length="196" mass="21141">MPDDLALLAREAVIAHRLGWRAHYLRPSAGQIAELAEAWLSGAAGPPRRHVDTVLREVRPAPGLTEYGDRLRRAACDPGGISWSTLHPVDHARLSGETGTACRLAVDRLPREWEQPWPWIRLGLALLRPSPTAAAEDGDRTAAGRAITHRPEVVRALYAQVTEATGKAPDPVRLAAWTGAPDHAGDIPPLPLTGTV</sequence>